<dbReference type="InterPro" id="IPR050461">
    <property type="entry name" value="Nitroreductase_HadB/RutE"/>
</dbReference>
<dbReference type="Pfam" id="PF00881">
    <property type="entry name" value="Nitroreductase"/>
    <property type="match status" value="1"/>
</dbReference>
<comment type="caution">
    <text evidence="3">The sequence shown here is derived from an EMBL/GenBank/DDBJ whole genome shotgun (WGS) entry which is preliminary data.</text>
</comment>
<feature type="domain" description="Nitroreductase" evidence="2">
    <location>
        <begin position="37"/>
        <end position="200"/>
    </location>
</feature>
<dbReference type="PANTHER" id="PTHR43543">
    <property type="entry name" value="MALONIC SEMIALDEHYDE REDUCTASE RUTE-RELATED"/>
    <property type="match status" value="1"/>
</dbReference>
<gene>
    <name evidence="3" type="ORF">SPIL2461_LOCUS13975</name>
</gene>
<dbReference type="PANTHER" id="PTHR43543:SF1">
    <property type="entry name" value="MALONIC SEMIALDEHYDE REDUCTASE RUTE-RELATED"/>
    <property type="match status" value="1"/>
</dbReference>
<feature type="signal peptide" evidence="1">
    <location>
        <begin position="1"/>
        <end position="17"/>
    </location>
</feature>
<dbReference type="SUPFAM" id="SSF55469">
    <property type="entry name" value="FMN-dependent nitroreductase-like"/>
    <property type="match status" value="1"/>
</dbReference>
<protein>
    <recommendedName>
        <fullName evidence="2">Nitroreductase domain-containing protein</fullName>
    </recommendedName>
</protein>
<dbReference type="AlphaFoldDB" id="A0A812TPE2"/>
<dbReference type="OrthoDB" id="41362at2759"/>
<name>A0A812TPE2_SYMPI</name>
<accession>A0A812TPE2</accession>
<keyword evidence="1" id="KW-0732">Signal</keyword>
<evidence type="ECO:0000256" key="1">
    <source>
        <dbReference type="SAM" id="SignalP"/>
    </source>
</evidence>
<organism evidence="3 4">
    <name type="scientific">Symbiodinium pilosum</name>
    <name type="common">Dinoflagellate</name>
    <dbReference type="NCBI Taxonomy" id="2952"/>
    <lineage>
        <taxon>Eukaryota</taxon>
        <taxon>Sar</taxon>
        <taxon>Alveolata</taxon>
        <taxon>Dinophyceae</taxon>
        <taxon>Suessiales</taxon>
        <taxon>Symbiodiniaceae</taxon>
        <taxon>Symbiodinium</taxon>
    </lineage>
</organism>
<proteinExistence type="predicted"/>
<feature type="chain" id="PRO_5032935355" description="Nitroreductase domain-containing protein" evidence="1">
    <location>
        <begin position="18"/>
        <end position="229"/>
    </location>
</feature>
<dbReference type="Proteomes" id="UP000649617">
    <property type="component" value="Unassembled WGS sequence"/>
</dbReference>
<sequence length="229" mass="24695">MTCFLQVLACLAGVVFGASADCMVEIGDSTLTLEGIISKRFANKEWQENRTVPDEMIRQMLEYVLKAPSALNTQPGRLIIVDTKEGKERLAAAMHGPNPDHVLSSSFSVVFAADPDPPLPADAPDFAARVLKEVSLHQACSPRAWAEKQVMLQVAYFLLEATAHGLNTNPMEGFKSPAAVREAVGLPDNHGVAVVVAVGYAKQAGFQASRRPLKEVCFRGRFGTPFGSV</sequence>
<dbReference type="InterPro" id="IPR029479">
    <property type="entry name" value="Nitroreductase"/>
</dbReference>
<dbReference type="GO" id="GO:0016491">
    <property type="term" value="F:oxidoreductase activity"/>
    <property type="evidence" value="ECO:0007669"/>
    <property type="project" value="InterPro"/>
</dbReference>
<dbReference type="EMBL" id="CAJNIZ010031447">
    <property type="protein sequence ID" value="CAE7530554.1"/>
    <property type="molecule type" value="Genomic_DNA"/>
</dbReference>
<dbReference type="InterPro" id="IPR000415">
    <property type="entry name" value="Nitroreductase-like"/>
</dbReference>
<keyword evidence="4" id="KW-1185">Reference proteome</keyword>
<reference evidence="3" key="1">
    <citation type="submission" date="2021-02" db="EMBL/GenBank/DDBJ databases">
        <authorList>
            <person name="Dougan E. K."/>
            <person name="Rhodes N."/>
            <person name="Thang M."/>
            <person name="Chan C."/>
        </authorList>
    </citation>
    <scope>NUCLEOTIDE SEQUENCE</scope>
</reference>
<evidence type="ECO:0000313" key="3">
    <source>
        <dbReference type="EMBL" id="CAE7530554.1"/>
    </source>
</evidence>
<evidence type="ECO:0000313" key="4">
    <source>
        <dbReference type="Proteomes" id="UP000649617"/>
    </source>
</evidence>
<evidence type="ECO:0000259" key="2">
    <source>
        <dbReference type="Pfam" id="PF00881"/>
    </source>
</evidence>
<dbReference type="Gene3D" id="3.40.109.10">
    <property type="entry name" value="NADH Oxidase"/>
    <property type="match status" value="1"/>
</dbReference>